<accession>A0ABN9PWA1</accession>
<sequence length="146" mass="15165">MTGPRCRRSLLAVACVCTCIGRSAGVFDGGDEEHDLGTRAAQAAWAALESVVHDDAGRGASAVDWRSVESGLAAVHPHAEASAALGWLHLFGVPGASGDFAPPGGFRRDVDRAVTVLREGAALSGPACGRCYALLGLLLTWGIRRW</sequence>
<proteinExistence type="predicted"/>
<evidence type="ECO:0000313" key="3">
    <source>
        <dbReference type="Proteomes" id="UP001189429"/>
    </source>
</evidence>
<gene>
    <name evidence="2" type="ORF">PCOR1329_LOCUS6586</name>
</gene>
<keyword evidence="3" id="KW-1185">Reference proteome</keyword>
<comment type="caution">
    <text evidence="2">The sequence shown here is derived from an EMBL/GenBank/DDBJ whole genome shotgun (WGS) entry which is preliminary data.</text>
</comment>
<evidence type="ECO:0000313" key="2">
    <source>
        <dbReference type="EMBL" id="CAK0797541.1"/>
    </source>
</evidence>
<evidence type="ECO:0000256" key="1">
    <source>
        <dbReference type="SAM" id="SignalP"/>
    </source>
</evidence>
<protein>
    <recommendedName>
        <fullName evidence="4">Sulfhydryl oxidase</fullName>
    </recommendedName>
</protein>
<dbReference type="EMBL" id="CAUYUJ010001769">
    <property type="protein sequence ID" value="CAK0797541.1"/>
    <property type="molecule type" value="Genomic_DNA"/>
</dbReference>
<reference evidence="2" key="1">
    <citation type="submission" date="2023-10" db="EMBL/GenBank/DDBJ databases">
        <authorList>
            <person name="Chen Y."/>
            <person name="Shah S."/>
            <person name="Dougan E. K."/>
            <person name="Thang M."/>
            <person name="Chan C."/>
        </authorList>
    </citation>
    <scope>NUCLEOTIDE SEQUENCE [LARGE SCALE GENOMIC DNA]</scope>
</reference>
<dbReference type="Proteomes" id="UP001189429">
    <property type="component" value="Unassembled WGS sequence"/>
</dbReference>
<keyword evidence="1" id="KW-0732">Signal</keyword>
<feature type="chain" id="PRO_5045903170" description="Sulfhydryl oxidase" evidence="1">
    <location>
        <begin position="26"/>
        <end position="146"/>
    </location>
</feature>
<evidence type="ECO:0008006" key="4">
    <source>
        <dbReference type="Google" id="ProtNLM"/>
    </source>
</evidence>
<name>A0ABN9PWA1_9DINO</name>
<organism evidence="2 3">
    <name type="scientific">Prorocentrum cordatum</name>
    <dbReference type="NCBI Taxonomy" id="2364126"/>
    <lineage>
        <taxon>Eukaryota</taxon>
        <taxon>Sar</taxon>
        <taxon>Alveolata</taxon>
        <taxon>Dinophyceae</taxon>
        <taxon>Prorocentrales</taxon>
        <taxon>Prorocentraceae</taxon>
        <taxon>Prorocentrum</taxon>
    </lineage>
</organism>
<feature type="signal peptide" evidence="1">
    <location>
        <begin position="1"/>
        <end position="25"/>
    </location>
</feature>